<feature type="domain" description="Surface-adhesin protein E-like" evidence="2">
    <location>
        <begin position="23"/>
        <end position="135"/>
    </location>
</feature>
<evidence type="ECO:0000313" key="3">
    <source>
        <dbReference type="EMBL" id="AMO96698.1"/>
    </source>
</evidence>
<organism evidence="3">
    <name type="scientific">Collimonas fungivorans</name>
    <dbReference type="NCBI Taxonomy" id="158899"/>
    <lineage>
        <taxon>Bacteria</taxon>
        <taxon>Pseudomonadati</taxon>
        <taxon>Pseudomonadota</taxon>
        <taxon>Betaproteobacteria</taxon>
        <taxon>Burkholderiales</taxon>
        <taxon>Oxalobacteraceae</taxon>
        <taxon>Collimonas</taxon>
    </lineage>
</organism>
<dbReference type="EMBL" id="CP013232">
    <property type="protein sequence ID" value="AMO96698.1"/>
    <property type="molecule type" value="Genomic_DNA"/>
</dbReference>
<protein>
    <recommendedName>
        <fullName evidence="2">Surface-adhesin protein E-like domain-containing protein</fullName>
    </recommendedName>
</protein>
<evidence type="ECO:0000256" key="1">
    <source>
        <dbReference type="SAM" id="SignalP"/>
    </source>
</evidence>
<dbReference type="InterPro" id="IPR031939">
    <property type="entry name" value="Adhesin_E-like"/>
</dbReference>
<dbReference type="RefSeq" id="WP_061541202.1">
    <property type="nucleotide sequence ID" value="NZ_CP013232.1"/>
</dbReference>
<dbReference type="AlphaFoldDB" id="A0A127PFY0"/>
<reference evidence="3 4" key="1">
    <citation type="submission" date="2015-11" db="EMBL/GenBank/DDBJ databases">
        <title>Exploring the genomic traits of fungus-feeding bacterial genus Collimonas.</title>
        <authorList>
            <person name="Song C."/>
            <person name="Schmidt R."/>
            <person name="de Jager V."/>
            <person name="Krzyzanowska D."/>
            <person name="Jongedijk E."/>
            <person name="Cankar K."/>
            <person name="Beekwilder J."/>
            <person name="van Veen A."/>
            <person name="de Boer W."/>
            <person name="van Veen J.A."/>
            <person name="Garbeva P."/>
        </authorList>
    </citation>
    <scope>NUCLEOTIDE SEQUENCE [LARGE SCALE GENOMIC DNA]</scope>
    <source>
        <strain evidence="3 4">Ter6</strain>
    </source>
</reference>
<evidence type="ECO:0000259" key="2">
    <source>
        <dbReference type="Pfam" id="PF16747"/>
    </source>
</evidence>
<sequence length="159" mass="17126">MKKLALTLTLGLACVAAQAAPDWQPVGSSDVAELKLDQNSIKDNKGIREAWSMWNFKEARKNDGDAKVLPTFKSYQDFTLYDCKSKTLSLKREILFADADGAGARVDHSDALKNSTYAAPAKDTIAEIMMNYVCAFPLDGKPAAAATPAPASAPVQKSK</sequence>
<gene>
    <name evidence="3" type="ORF">CFter6_4092</name>
</gene>
<accession>A0A127PFY0</accession>
<feature type="signal peptide" evidence="1">
    <location>
        <begin position="1"/>
        <end position="19"/>
    </location>
</feature>
<dbReference type="OrthoDB" id="8776693at2"/>
<name>A0A127PFY0_9BURK</name>
<dbReference type="Proteomes" id="UP000072421">
    <property type="component" value="Chromosome"/>
</dbReference>
<feature type="chain" id="PRO_5007276957" description="Surface-adhesin protein E-like domain-containing protein" evidence="1">
    <location>
        <begin position="20"/>
        <end position="159"/>
    </location>
</feature>
<dbReference type="Pfam" id="PF16747">
    <property type="entry name" value="Adhesin_E"/>
    <property type="match status" value="1"/>
</dbReference>
<dbReference type="PATRIC" id="fig|158899.10.peg.4056"/>
<evidence type="ECO:0000313" key="4">
    <source>
        <dbReference type="Proteomes" id="UP000072421"/>
    </source>
</evidence>
<proteinExistence type="predicted"/>
<keyword evidence="1" id="KW-0732">Signal</keyword>